<evidence type="ECO:0000313" key="4">
    <source>
        <dbReference type="Proteomes" id="UP001637994"/>
    </source>
</evidence>
<dbReference type="InterPro" id="IPR041682">
    <property type="entry name" value="AAA_14"/>
</dbReference>
<name>A0ABW9MFJ3_9FIRM</name>
<keyword evidence="4" id="KW-1185">Reference proteome</keyword>
<dbReference type="EMBL" id="JBGMEF010000057">
    <property type="protein sequence ID" value="MFO3668126.1"/>
    <property type="molecule type" value="Genomic_DNA"/>
</dbReference>
<dbReference type="Pfam" id="PF13635">
    <property type="entry name" value="DUF4143"/>
    <property type="match status" value="1"/>
</dbReference>
<dbReference type="Proteomes" id="UP001637994">
    <property type="component" value="Unassembled WGS sequence"/>
</dbReference>
<dbReference type="InterPro" id="IPR025420">
    <property type="entry name" value="DUF4143"/>
</dbReference>
<dbReference type="PANTHER" id="PTHR33295">
    <property type="entry name" value="ATPASE"/>
    <property type="match status" value="1"/>
</dbReference>
<accession>A0ABW9MFJ3</accession>
<dbReference type="Gene3D" id="3.40.50.300">
    <property type="entry name" value="P-loop containing nucleotide triphosphate hydrolases"/>
    <property type="match status" value="1"/>
</dbReference>
<evidence type="ECO:0000313" key="3">
    <source>
        <dbReference type="EMBL" id="MFO3668126.1"/>
    </source>
</evidence>
<proteinExistence type="predicted"/>
<sequence>MKREIIEKLLNWKEKSTRKPLILTGLRQCGKTYILKKFGEEYFKNFVYINLERDPHISEIFSFNYDTKRIIRDIANMLVIPEIIPEETLLVIDEIQFNPKAITALKYFYEDMPDLAVVGAGSLLGVSIRAEGASFPVGKVDMLEMYPMSFKEFLWANNQTSLIDSLKSYDLSAPLPTYILDELNRQYTNYLLVGGMPEAVKSRKNNENLLEVNQIQDNILRGYENDFSRHSPKSELVNIELIWRSIPEQLAQENNKFVFSRVKKSARAKDLEKSIGWLIDAGLIYLVPKIENPQIPLSVYSDSSYYKIYLADVGLLSRKANFTLRSLVEKSEETGGFRGSLTENYVNNELINRSYKTYFWKSENSAELDFLIEDDGKVIPIEVKSNINTKAKSYQVFTKRYKNELGFKYSQNNIGLNMVNQTKTYSLPLGLVFLLKTYLNKETVK</sequence>
<keyword evidence="3" id="KW-0067">ATP-binding</keyword>
<feature type="domain" description="AAA" evidence="1">
    <location>
        <begin position="18"/>
        <end position="154"/>
    </location>
</feature>
<feature type="domain" description="DUF4143" evidence="2">
    <location>
        <begin position="224"/>
        <end position="386"/>
    </location>
</feature>
<protein>
    <submittedName>
        <fullName evidence="3">ATP-binding protein</fullName>
    </submittedName>
</protein>
<gene>
    <name evidence="3" type="ORF">ACCQ42_10220</name>
</gene>
<dbReference type="SUPFAM" id="SSF52540">
    <property type="entry name" value="P-loop containing nucleoside triphosphate hydrolases"/>
    <property type="match status" value="1"/>
</dbReference>
<reference evidence="3 4" key="1">
    <citation type="journal article" date="2025" name="Anaerobe">
        <title>Description of Anaerococcus kampingiae sp. nov., Anaerococcus groningensis sp. nov., Anaerococcus martiniensis sp. nov., and Anaerococcus cruorum sp. nov., isolated from human clinical specimens.</title>
        <authorList>
            <person name="Boiten K.E."/>
            <person name="Meijer J."/>
            <person name="van Wezel E.M."/>
            <person name="Veloo A.C.M."/>
        </authorList>
    </citation>
    <scope>NUCLEOTIDE SEQUENCE [LARGE SCALE GENOMIC DNA]</scope>
    <source>
        <strain evidence="3 4">ENR0874</strain>
    </source>
</reference>
<evidence type="ECO:0000259" key="1">
    <source>
        <dbReference type="Pfam" id="PF13173"/>
    </source>
</evidence>
<dbReference type="InterPro" id="IPR027417">
    <property type="entry name" value="P-loop_NTPase"/>
</dbReference>
<dbReference type="RefSeq" id="WP_106460995.1">
    <property type="nucleotide sequence ID" value="NZ_JBGMEF010000057.1"/>
</dbReference>
<dbReference type="GO" id="GO:0005524">
    <property type="term" value="F:ATP binding"/>
    <property type="evidence" value="ECO:0007669"/>
    <property type="project" value="UniProtKB-KW"/>
</dbReference>
<comment type="caution">
    <text evidence="3">The sequence shown here is derived from an EMBL/GenBank/DDBJ whole genome shotgun (WGS) entry which is preliminary data.</text>
</comment>
<keyword evidence="3" id="KW-0547">Nucleotide-binding</keyword>
<dbReference type="PANTHER" id="PTHR33295:SF7">
    <property type="entry name" value="ATPASE"/>
    <property type="match status" value="1"/>
</dbReference>
<organism evidence="3 4">
    <name type="scientific">Anaerococcus kampingae</name>
    <dbReference type="NCBI Taxonomy" id="3115614"/>
    <lineage>
        <taxon>Bacteria</taxon>
        <taxon>Bacillati</taxon>
        <taxon>Bacillota</taxon>
        <taxon>Tissierellia</taxon>
        <taxon>Tissierellales</taxon>
        <taxon>Peptoniphilaceae</taxon>
        <taxon>Anaerococcus</taxon>
    </lineage>
</organism>
<dbReference type="Pfam" id="PF13173">
    <property type="entry name" value="AAA_14"/>
    <property type="match status" value="1"/>
</dbReference>
<evidence type="ECO:0000259" key="2">
    <source>
        <dbReference type="Pfam" id="PF13635"/>
    </source>
</evidence>